<dbReference type="Pfam" id="PF07690">
    <property type="entry name" value="MFS_1"/>
    <property type="match status" value="1"/>
</dbReference>
<dbReference type="EMBL" id="PKUN01000009">
    <property type="protein sequence ID" value="PLX61904.1"/>
    <property type="molecule type" value="Genomic_DNA"/>
</dbReference>
<reference evidence="8 9" key="1">
    <citation type="submission" date="2017-11" db="EMBL/GenBank/DDBJ databases">
        <title>Genome-resolved metagenomics identifies genetic mobility, metabolic interactions, and unexpected diversity in perchlorate-reducing communities.</title>
        <authorList>
            <person name="Barnum T.P."/>
            <person name="Figueroa I.A."/>
            <person name="Carlstrom C.I."/>
            <person name="Lucas L.N."/>
            <person name="Engelbrektson A.L."/>
            <person name="Coates J.D."/>
        </authorList>
    </citation>
    <scope>NUCLEOTIDE SEQUENCE [LARGE SCALE GENOMIC DNA]</scope>
    <source>
        <strain evidence="8">BM301</strain>
    </source>
</reference>
<feature type="transmembrane region" description="Helical" evidence="6">
    <location>
        <begin position="250"/>
        <end position="273"/>
    </location>
</feature>
<protein>
    <recommendedName>
        <fullName evidence="7">Major facilitator superfamily (MFS) profile domain-containing protein</fullName>
    </recommendedName>
</protein>
<feature type="transmembrane region" description="Helical" evidence="6">
    <location>
        <begin position="7"/>
        <end position="27"/>
    </location>
</feature>
<dbReference type="GO" id="GO:0022857">
    <property type="term" value="F:transmembrane transporter activity"/>
    <property type="evidence" value="ECO:0007669"/>
    <property type="project" value="InterPro"/>
</dbReference>
<comment type="subcellular location">
    <subcellularLocation>
        <location evidence="1">Cell membrane</location>
        <topology evidence="1">Multi-pass membrane protein</topology>
    </subcellularLocation>
</comment>
<dbReference type="InterPro" id="IPR020846">
    <property type="entry name" value="MFS_dom"/>
</dbReference>
<keyword evidence="3 6" id="KW-0812">Transmembrane</keyword>
<feature type="transmembrane region" description="Helical" evidence="6">
    <location>
        <begin position="376"/>
        <end position="396"/>
    </location>
</feature>
<comment type="caution">
    <text evidence="8">The sequence shown here is derived from an EMBL/GenBank/DDBJ whole genome shotgun (WGS) entry which is preliminary data.</text>
</comment>
<keyword evidence="4 6" id="KW-1133">Transmembrane helix</keyword>
<evidence type="ECO:0000313" key="8">
    <source>
        <dbReference type="EMBL" id="PLX61904.1"/>
    </source>
</evidence>
<sequence>MKQPSKTNWGAVIIALAAGIFAAAHYGKAPTALPEIRSQIPISLIVGGWVMSVFSLTGMVFGIAAGTFADRLGAKQVAMLGLGTLSLGSLIGGLADSGEILLLSRVIEGFGFISVAVSAPILIMRAASLNDLQLSLGIWTTYMPVGVALSMIFTPIMVAAMGWRAFWILSSATTLLWLSLLWLKTDSGKQSGNVTAAPEHGLLENIMLTIRSPGTWLLSIGFGFYTIQWISLMAWLPSFMVEQRGLSLEATGLLTALVVAANIPGNLTVGWLFRWGLTRSTTLIISGAGLGITALGIFNDGFSDLSRFLLCLAFSFFGGMTPGSVLSGAPIVAPTRGQIGTVNGMMVQGSHMGQLLGPPALAALATYTGSWQETRWLMLASACGIIVISLLFQRLATNKPIKI</sequence>
<dbReference type="InterPro" id="IPR036259">
    <property type="entry name" value="MFS_trans_sf"/>
</dbReference>
<evidence type="ECO:0000256" key="2">
    <source>
        <dbReference type="ARBA" id="ARBA00022475"/>
    </source>
</evidence>
<dbReference type="RefSeq" id="WP_273438666.1">
    <property type="nucleotide sequence ID" value="NZ_PKUN01000009.1"/>
</dbReference>
<organism evidence="8 9">
    <name type="scientific">Sedimenticola selenatireducens</name>
    <dbReference type="NCBI Taxonomy" id="191960"/>
    <lineage>
        <taxon>Bacteria</taxon>
        <taxon>Pseudomonadati</taxon>
        <taxon>Pseudomonadota</taxon>
        <taxon>Gammaproteobacteria</taxon>
        <taxon>Chromatiales</taxon>
        <taxon>Sedimenticolaceae</taxon>
        <taxon>Sedimenticola</taxon>
    </lineage>
</organism>
<dbReference type="PANTHER" id="PTHR43124:SF3">
    <property type="entry name" value="CHLORAMPHENICOL EFFLUX PUMP RV0191"/>
    <property type="match status" value="1"/>
</dbReference>
<dbReference type="InterPro" id="IPR011701">
    <property type="entry name" value="MFS"/>
</dbReference>
<gene>
    <name evidence="8" type="ORF">C0630_07755</name>
</gene>
<dbReference type="PANTHER" id="PTHR43124">
    <property type="entry name" value="PURINE EFFLUX PUMP PBUE"/>
    <property type="match status" value="1"/>
</dbReference>
<dbReference type="Gene3D" id="1.20.1250.20">
    <property type="entry name" value="MFS general substrate transporter like domains"/>
    <property type="match status" value="2"/>
</dbReference>
<evidence type="ECO:0000259" key="7">
    <source>
        <dbReference type="PROSITE" id="PS50850"/>
    </source>
</evidence>
<feature type="transmembrane region" description="Helical" evidence="6">
    <location>
        <begin position="216"/>
        <end position="238"/>
    </location>
</feature>
<dbReference type="STRING" id="1111735.GCA_000428045_01836"/>
<dbReference type="GO" id="GO:0005886">
    <property type="term" value="C:plasma membrane"/>
    <property type="evidence" value="ECO:0007669"/>
    <property type="project" value="UniProtKB-SubCell"/>
</dbReference>
<evidence type="ECO:0000256" key="1">
    <source>
        <dbReference type="ARBA" id="ARBA00004651"/>
    </source>
</evidence>
<feature type="domain" description="Major facilitator superfamily (MFS) profile" evidence="7">
    <location>
        <begin position="11"/>
        <end position="398"/>
    </location>
</feature>
<feature type="transmembrane region" description="Helical" evidence="6">
    <location>
        <begin position="280"/>
        <end position="299"/>
    </location>
</feature>
<evidence type="ECO:0000256" key="4">
    <source>
        <dbReference type="ARBA" id="ARBA00022989"/>
    </source>
</evidence>
<evidence type="ECO:0000256" key="6">
    <source>
        <dbReference type="SAM" id="Phobius"/>
    </source>
</evidence>
<proteinExistence type="predicted"/>
<feature type="transmembrane region" description="Helical" evidence="6">
    <location>
        <begin position="77"/>
        <end position="95"/>
    </location>
</feature>
<feature type="transmembrane region" description="Helical" evidence="6">
    <location>
        <begin position="305"/>
        <end position="332"/>
    </location>
</feature>
<dbReference type="CDD" id="cd06174">
    <property type="entry name" value="MFS"/>
    <property type="match status" value="1"/>
</dbReference>
<keyword evidence="5 6" id="KW-0472">Membrane</keyword>
<evidence type="ECO:0000256" key="5">
    <source>
        <dbReference type="ARBA" id="ARBA00023136"/>
    </source>
</evidence>
<dbReference type="InterPro" id="IPR050189">
    <property type="entry name" value="MFS_Efflux_Transporters"/>
</dbReference>
<dbReference type="AlphaFoldDB" id="A0A2N6CX70"/>
<feature type="transmembrane region" description="Helical" evidence="6">
    <location>
        <begin position="136"/>
        <end position="159"/>
    </location>
</feature>
<feature type="transmembrane region" description="Helical" evidence="6">
    <location>
        <begin position="353"/>
        <end position="370"/>
    </location>
</feature>
<feature type="transmembrane region" description="Helical" evidence="6">
    <location>
        <begin position="101"/>
        <end position="124"/>
    </location>
</feature>
<feature type="transmembrane region" description="Helical" evidence="6">
    <location>
        <begin position="39"/>
        <end position="65"/>
    </location>
</feature>
<dbReference type="Proteomes" id="UP000235015">
    <property type="component" value="Unassembled WGS sequence"/>
</dbReference>
<dbReference type="PROSITE" id="PS50850">
    <property type="entry name" value="MFS"/>
    <property type="match status" value="1"/>
</dbReference>
<name>A0A2N6CX70_9GAMM</name>
<accession>A0A2N6CX70</accession>
<feature type="transmembrane region" description="Helical" evidence="6">
    <location>
        <begin position="165"/>
        <end position="183"/>
    </location>
</feature>
<keyword evidence="2" id="KW-1003">Cell membrane</keyword>
<evidence type="ECO:0000313" key="9">
    <source>
        <dbReference type="Proteomes" id="UP000235015"/>
    </source>
</evidence>
<dbReference type="SUPFAM" id="SSF103473">
    <property type="entry name" value="MFS general substrate transporter"/>
    <property type="match status" value="1"/>
</dbReference>
<evidence type="ECO:0000256" key="3">
    <source>
        <dbReference type="ARBA" id="ARBA00022692"/>
    </source>
</evidence>